<dbReference type="EMBL" id="QAOT01000009">
    <property type="protein sequence ID" value="PTR18227.1"/>
    <property type="molecule type" value="Genomic_DNA"/>
</dbReference>
<accession>A0A2T5K720</accession>
<keyword evidence="2" id="KW-1185">Reference proteome</keyword>
<proteinExistence type="predicted"/>
<organism evidence="1 2">
    <name type="scientific">Cereibacter azotoformans</name>
    <dbReference type="NCBI Taxonomy" id="43057"/>
    <lineage>
        <taxon>Bacteria</taxon>
        <taxon>Pseudomonadati</taxon>
        <taxon>Pseudomonadota</taxon>
        <taxon>Alphaproteobacteria</taxon>
        <taxon>Rhodobacterales</taxon>
        <taxon>Paracoccaceae</taxon>
        <taxon>Cereibacter</taxon>
    </lineage>
</organism>
<gene>
    <name evidence="1" type="ORF">C8J28_109187</name>
</gene>
<dbReference type="AlphaFoldDB" id="A0A2T5K720"/>
<reference evidence="1 2" key="1">
    <citation type="submission" date="2018-04" db="EMBL/GenBank/DDBJ databases">
        <title>Genomic Encyclopedia of Type Strains, Phase III (KMG-III): the genomes of soil and plant-associated and newly described type strains.</title>
        <authorList>
            <person name="Whitman W."/>
        </authorList>
    </citation>
    <scope>NUCLEOTIDE SEQUENCE [LARGE SCALE GENOMIC DNA]</scope>
    <source>
        <strain evidence="1 2">KA25</strain>
    </source>
</reference>
<name>A0A2T5K720_9RHOB</name>
<dbReference type="InterPro" id="IPR057378">
    <property type="entry name" value="Pre_tape_measure"/>
</dbReference>
<evidence type="ECO:0000313" key="1">
    <source>
        <dbReference type="EMBL" id="PTR18227.1"/>
    </source>
</evidence>
<dbReference type="OrthoDB" id="8453489at2"/>
<sequence>MTASLLDLAGVGRTVTVRGTPVTVTGISARGLAALFSRFPDLIQSVTGGGLDLTSLVTTGPEVAAAVLAAGTGHPGDERAEAVAASLSLSDQLALIEGIAAETFGSDGIEGFAKRLASAAAAAGVRAGEAEAA</sequence>
<dbReference type="Proteomes" id="UP000244060">
    <property type="component" value="Unassembled WGS sequence"/>
</dbReference>
<dbReference type="Pfam" id="PF23789">
    <property type="entry name" value="Pre_tape_measure"/>
    <property type="match status" value="1"/>
</dbReference>
<comment type="caution">
    <text evidence="1">The sequence shown here is derived from an EMBL/GenBank/DDBJ whole genome shotgun (WGS) entry which is preliminary data.</text>
</comment>
<dbReference type="RefSeq" id="WP_108221129.1">
    <property type="nucleotide sequence ID" value="NZ_QAOT01000009.1"/>
</dbReference>
<protein>
    <submittedName>
        <fullName evidence="1">Uncharacterized protein</fullName>
    </submittedName>
</protein>
<evidence type="ECO:0000313" key="2">
    <source>
        <dbReference type="Proteomes" id="UP000244060"/>
    </source>
</evidence>